<dbReference type="RefSeq" id="WP_126044120.1">
    <property type="nucleotide sequence ID" value="NZ_RXFM01000001.1"/>
</dbReference>
<accession>A0A3R9ZR67</accession>
<dbReference type="Proteomes" id="UP000279470">
    <property type="component" value="Unassembled WGS sequence"/>
</dbReference>
<dbReference type="InterPro" id="IPR008878">
    <property type="entry name" value="Transposase_IS66_Orf2"/>
</dbReference>
<organism evidence="1 2">
    <name type="scientific">Candidatus Aquarickettsia rohweri</name>
    <dbReference type="NCBI Taxonomy" id="2602574"/>
    <lineage>
        <taxon>Bacteria</taxon>
        <taxon>Pseudomonadati</taxon>
        <taxon>Pseudomonadota</taxon>
        <taxon>Alphaproteobacteria</taxon>
        <taxon>Rickettsiales</taxon>
        <taxon>Candidatus Midichloriaceae</taxon>
        <taxon>Candidatus Aquarickettsia</taxon>
    </lineage>
</organism>
<reference evidence="2" key="1">
    <citation type="submission" date="2018-11" db="EMBL/GenBank/DDBJ databases">
        <title>Phylogenetic, genomic, and biogeographic characterization of a novel and ubiquitous marine invertebrate-associated Rickettsiales parasite, Candidatus Marinoinvertebrata rohwerii, gen. nov., sp. nov.</title>
        <authorList>
            <person name="Klinges J.G."/>
            <person name="Rosales S.M."/>
            <person name="Mcminds R."/>
            <person name="Shaver E.C."/>
            <person name="Shantz A."/>
            <person name="Peters E.C."/>
            <person name="Burkepile D.E."/>
            <person name="Silliman B.R."/>
            <person name="Vega Thurber R.L."/>
        </authorList>
    </citation>
    <scope>NUCLEOTIDE SEQUENCE [LARGE SCALE GENOMIC DNA]</scope>
    <source>
        <strain evidence="2">a_cerv_44</strain>
    </source>
</reference>
<proteinExistence type="predicted"/>
<evidence type="ECO:0000313" key="1">
    <source>
        <dbReference type="EMBL" id="RST72632.1"/>
    </source>
</evidence>
<evidence type="ECO:0000313" key="2">
    <source>
        <dbReference type="Proteomes" id="UP000279470"/>
    </source>
</evidence>
<comment type="caution">
    <text evidence="1">The sequence shown here is derived from an EMBL/GenBank/DDBJ whole genome shotgun (WGS) entry which is preliminary data.</text>
</comment>
<dbReference type="OrthoDB" id="9801450at2"/>
<dbReference type="Pfam" id="PF05717">
    <property type="entry name" value="TnpB_IS66"/>
    <property type="match status" value="1"/>
</dbReference>
<gene>
    <name evidence="1" type="ORF">EIC27_00020</name>
</gene>
<sequence>MLIGSIRTKIFIYNQACDMRKSIDKLSQVVGEEFENNIMDGDILAFTL</sequence>
<protein>
    <submittedName>
        <fullName evidence="1">Uncharacterized protein</fullName>
    </submittedName>
</protein>
<keyword evidence="2" id="KW-1185">Reference proteome</keyword>
<name>A0A3R9ZR67_9RICK</name>
<dbReference type="EMBL" id="RXFM01000001">
    <property type="protein sequence ID" value="RST72632.1"/>
    <property type="molecule type" value="Genomic_DNA"/>
</dbReference>
<dbReference type="AlphaFoldDB" id="A0A3R9ZR67"/>